<gene>
    <name evidence="6" type="ORF">SAMN05216323_102321</name>
</gene>
<reference evidence="6 7" key="1">
    <citation type="submission" date="2016-09" db="EMBL/GenBank/DDBJ databases">
        <authorList>
            <person name="Capua I."/>
            <person name="De Benedictis P."/>
            <person name="Joannis T."/>
            <person name="Lombin L.H."/>
            <person name="Cattoli G."/>
        </authorList>
    </citation>
    <scope>NUCLEOTIDE SEQUENCE [LARGE SCALE GENOMIC DNA]</scope>
    <source>
        <strain evidence="6 7">A7P-90m</strain>
    </source>
</reference>
<dbReference type="InterPro" id="IPR036457">
    <property type="entry name" value="PPM-type-like_dom_sf"/>
</dbReference>
<dbReference type="EMBL" id="FMYP01000023">
    <property type="protein sequence ID" value="SDC26322.1"/>
    <property type="molecule type" value="Genomic_DNA"/>
</dbReference>
<dbReference type="SMART" id="SM00028">
    <property type="entry name" value="TPR"/>
    <property type="match status" value="3"/>
</dbReference>
<name>A0A1G6K5H6_9BACT</name>
<feature type="domain" description="PPM-type phosphatase" evidence="5">
    <location>
        <begin position="425"/>
        <end position="619"/>
    </location>
</feature>
<dbReference type="InterPro" id="IPR019734">
    <property type="entry name" value="TPR_rpt"/>
</dbReference>
<keyword evidence="1" id="KW-0378">Hydrolase</keyword>
<dbReference type="OrthoDB" id="9763484at2"/>
<evidence type="ECO:0000313" key="6">
    <source>
        <dbReference type="EMBL" id="SDC26322.1"/>
    </source>
</evidence>
<accession>A0A1G6K5H6</accession>
<protein>
    <submittedName>
        <fullName evidence="6">Tetratricopeptide repeat-containing protein</fullName>
    </submittedName>
</protein>
<evidence type="ECO:0000256" key="1">
    <source>
        <dbReference type="ARBA" id="ARBA00022801"/>
    </source>
</evidence>
<dbReference type="Gene3D" id="1.25.40.10">
    <property type="entry name" value="Tetratricopeptide repeat domain"/>
    <property type="match status" value="1"/>
</dbReference>
<dbReference type="Pfam" id="PF07228">
    <property type="entry name" value="SpoIIE"/>
    <property type="match status" value="1"/>
</dbReference>
<keyword evidence="4" id="KW-1133">Transmembrane helix</keyword>
<feature type="coiled-coil region" evidence="3">
    <location>
        <begin position="228"/>
        <end position="255"/>
    </location>
</feature>
<dbReference type="STRING" id="1640674.SAMN05216323_102321"/>
<organism evidence="6 7">
    <name type="scientific">Williamwhitmania taraxaci</name>
    <dbReference type="NCBI Taxonomy" id="1640674"/>
    <lineage>
        <taxon>Bacteria</taxon>
        <taxon>Pseudomonadati</taxon>
        <taxon>Bacteroidota</taxon>
        <taxon>Bacteroidia</taxon>
        <taxon>Bacteroidales</taxon>
        <taxon>Williamwhitmaniaceae</taxon>
        <taxon>Williamwhitmania</taxon>
    </lineage>
</organism>
<feature type="repeat" description="TPR" evidence="2">
    <location>
        <begin position="100"/>
        <end position="133"/>
    </location>
</feature>
<evidence type="ECO:0000256" key="3">
    <source>
        <dbReference type="SAM" id="Coils"/>
    </source>
</evidence>
<evidence type="ECO:0000259" key="5">
    <source>
        <dbReference type="Pfam" id="PF07228"/>
    </source>
</evidence>
<dbReference type="Pfam" id="PF13424">
    <property type="entry name" value="TPR_12"/>
    <property type="match status" value="1"/>
</dbReference>
<dbReference type="PROSITE" id="PS50005">
    <property type="entry name" value="TPR"/>
    <property type="match status" value="1"/>
</dbReference>
<dbReference type="InterPro" id="IPR001932">
    <property type="entry name" value="PPM-type_phosphatase-like_dom"/>
</dbReference>
<evidence type="ECO:0000256" key="2">
    <source>
        <dbReference type="PROSITE-ProRule" id="PRU00339"/>
    </source>
</evidence>
<keyword evidence="4" id="KW-0472">Membrane</keyword>
<dbReference type="GO" id="GO:0016791">
    <property type="term" value="F:phosphatase activity"/>
    <property type="evidence" value="ECO:0007669"/>
    <property type="project" value="TreeGrafter"/>
</dbReference>
<dbReference type="Gene3D" id="3.60.40.10">
    <property type="entry name" value="PPM-type phosphatase domain"/>
    <property type="match status" value="1"/>
</dbReference>
<keyword evidence="2" id="KW-0802">TPR repeat</keyword>
<proteinExistence type="predicted"/>
<dbReference type="RefSeq" id="WP_092437621.1">
    <property type="nucleotide sequence ID" value="NZ_FMYP01000023.1"/>
</dbReference>
<feature type="transmembrane region" description="Helical" evidence="4">
    <location>
        <begin position="312"/>
        <end position="335"/>
    </location>
</feature>
<dbReference type="Proteomes" id="UP000199452">
    <property type="component" value="Unassembled WGS sequence"/>
</dbReference>
<evidence type="ECO:0000256" key="4">
    <source>
        <dbReference type="SAM" id="Phobius"/>
    </source>
</evidence>
<dbReference type="PANTHER" id="PTHR43156">
    <property type="entry name" value="STAGE II SPORULATION PROTEIN E-RELATED"/>
    <property type="match status" value="1"/>
</dbReference>
<dbReference type="SUPFAM" id="SSF48452">
    <property type="entry name" value="TPR-like"/>
    <property type="match status" value="1"/>
</dbReference>
<dbReference type="PANTHER" id="PTHR43156:SF9">
    <property type="entry name" value="HAMP DOMAIN-CONTAINING PROTEIN"/>
    <property type="match status" value="1"/>
</dbReference>
<keyword evidence="4" id="KW-0812">Transmembrane</keyword>
<keyword evidence="3" id="KW-0175">Coiled coil</keyword>
<evidence type="ECO:0000313" key="7">
    <source>
        <dbReference type="Proteomes" id="UP000199452"/>
    </source>
</evidence>
<dbReference type="AlphaFoldDB" id="A0A1G6K5H6"/>
<keyword evidence="7" id="KW-1185">Reference proteome</keyword>
<dbReference type="Pfam" id="PF13181">
    <property type="entry name" value="TPR_8"/>
    <property type="match status" value="1"/>
</dbReference>
<dbReference type="InterPro" id="IPR052016">
    <property type="entry name" value="Bact_Sigma-Reg"/>
</dbReference>
<sequence length="624" mass="70991">MVKRISLIAWFIILNLVCLFDANLNAQELRSLSKPLQNKVEEYLELANRYTAAGNNQQAVMYLSKVAFLYWENGLLREAAELFLKSVPQNEKVGNYNDIKAIYSNVGLIYSDLDKIDLAQDAFEKSLVVRKKLGNRTEISSGMIDVGYIYIVQKRHEQSIKILEEALSIATDLDDARLISNACRLLGIAYDARGMVAKARDYEAKYLTYKRLFESKTVKEEYEAKVGKTMAETERERIEKRAKQLELDLQKLTAAAAQDSLGSVVKATEDSLRNAERLSRQRQLEIGLLNKEKAIKELALKEKEAVQKNQQLIIYSILGGMLLLIILAVVMLYGYRSKQRANNRLESQNREIGAQRDHIRKQNENITKSINYAQGIQKALLPSQDTLVGFLEDSFIFFRPRDLVSGDYYWFAPILSGDDYYEPGRGKFAIAAIDCTGHGVPGAFLSMIGYNLLNEIIRAGIHTPSLILQRLNQDIRRVLRQDETDNRDGMDMTLCVIDFDKNVLEYAGAKNPLLYIKNGEMIRIKGDKEPVGGFHTEQLRTFTNHTIDIDGPTYFYLFSDGYADQFGGPAGIKIMLKSFQDMLFENHQKSMEDQKAILRNHLINWIGSDFKQVDDVLVMGFKLG</sequence>
<dbReference type="InterPro" id="IPR011990">
    <property type="entry name" value="TPR-like_helical_dom_sf"/>
</dbReference>